<reference evidence="1" key="1">
    <citation type="submission" date="2018-02" db="EMBL/GenBank/DDBJ databases">
        <title>Rhizophora mucronata_Transcriptome.</title>
        <authorList>
            <person name="Meera S.P."/>
            <person name="Sreeshan A."/>
            <person name="Augustine A."/>
        </authorList>
    </citation>
    <scope>NUCLEOTIDE SEQUENCE</scope>
    <source>
        <tissue evidence="1">Leaf</tissue>
    </source>
</reference>
<proteinExistence type="predicted"/>
<accession>A0A2P2PTG5</accession>
<name>A0A2P2PTG5_RHIMU</name>
<dbReference type="AlphaFoldDB" id="A0A2P2PTG5"/>
<sequence length="27" mass="3247">MLYVLKKSKPSTTDHKFHNLSHCYCHK</sequence>
<organism evidence="1">
    <name type="scientific">Rhizophora mucronata</name>
    <name type="common">Asiatic mangrove</name>
    <dbReference type="NCBI Taxonomy" id="61149"/>
    <lineage>
        <taxon>Eukaryota</taxon>
        <taxon>Viridiplantae</taxon>
        <taxon>Streptophyta</taxon>
        <taxon>Embryophyta</taxon>
        <taxon>Tracheophyta</taxon>
        <taxon>Spermatophyta</taxon>
        <taxon>Magnoliopsida</taxon>
        <taxon>eudicotyledons</taxon>
        <taxon>Gunneridae</taxon>
        <taxon>Pentapetalae</taxon>
        <taxon>rosids</taxon>
        <taxon>fabids</taxon>
        <taxon>Malpighiales</taxon>
        <taxon>Rhizophoraceae</taxon>
        <taxon>Rhizophora</taxon>
    </lineage>
</organism>
<protein>
    <submittedName>
        <fullName evidence="1">Uncharacterized protein</fullName>
    </submittedName>
</protein>
<dbReference type="EMBL" id="GGEC01077554">
    <property type="protein sequence ID" value="MBX58038.1"/>
    <property type="molecule type" value="Transcribed_RNA"/>
</dbReference>
<evidence type="ECO:0000313" key="1">
    <source>
        <dbReference type="EMBL" id="MBX58038.1"/>
    </source>
</evidence>